<keyword evidence="3" id="KW-1003">Cell membrane</keyword>
<accession>X0VEC3</accession>
<evidence type="ECO:0000256" key="2">
    <source>
        <dbReference type="ARBA" id="ARBA00022448"/>
    </source>
</evidence>
<dbReference type="GO" id="GO:0090374">
    <property type="term" value="P:oligopeptide export from mitochondrion"/>
    <property type="evidence" value="ECO:0007669"/>
    <property type="project" value="TreeGrafter"/>
</dbReference>
<dbReference type="EMBL" id="BARS01029876">
    <property type="protein sequence ID" value="GAG09592.1"/>
    <property type="molecule type" value="Genomic_DNA"/>
</dbReference>
<sequence length="238" mass="25836">FFSYEGTDGVLNDVSFTVPKGRITAVVGLSGEGKTTIANLLLRFYDPTSGSVEIDGVDIRKASLKSLRGQIGIVTQEVVLFNDTIRNNIAYGNEEATDDAIMSAAAAAQVDQFANSLQEGYDTVLGEEAARLSRGQRQRIAIARAVVRDPAILILDEATSSLDAHHSSMFFEALSGFMRERATILISHQLSHVSKADQILVLTQGRVTARGTHKELLANCDFYSNLYRKQEVSGHGEG</sequence>
<dbReference type="AlphaFoldDB" id="X0VEC3"/>
<dbReference type="PANTHER" id="PTHR43394">
    <property type="entry name" value="ATP-DEPENDENT PERMEASE MDL1, MITOCHONDRIAL"/>
    <property type="match status" value="1"/>
</dbReference>
<dbReference type="GO" id="GO:0005743">
    <property type="term" value="C:mitochondrial inner membrane"/>
    <property type="evidence" value="ECO:0007669"/>
    <property type="project" value="TreeGrafter"/>
</dbReference>
<dbReference type="InterPro" id="IPR027417">
    <property type="entry name" value="P-loop_NTPase"/>
</dbReference>
<dbReference type="SUPFAM" id="SSF52540">
    <property type="entry name" value="P-loop containing nucleoside triphosphate hydrolases"/>
    <property type="match status" value="1"/>
</dbReference>
<keyword evidence="6" id="KW-0067">ATP-binding</keyword>
<dbReference type="FunFam" id="3.40.50.300:FF:000221">
    <property type="entry name" value="Multidrug ABC transporter ATP-binding protein"/>
    <property type="match status" value="1"/>
</dbReference>
<comment type="subcellular location">
    <subcellularLocation>
        <location evidence="1">Cell membrane</location>
        <topology evidence="1">Multi-pass membrane protein</topology>
    </subcellularLocation>
</comment>
<evidence type="ECO:0000256" key="7">
    <source>
        <dbReference type="ARBA" id="ARBA00022989"/>
    </source>
</evidence>
<evidence type="ECO:0000256" key="5">
    <source>
        <dbReference type="ARBA" id="ARBA00022741"/>
    </source>
</evidence>
<dbReference type="GO" id="GO:0005886">
    <property type="term" value="C:plasma membrane"/>
    <property type="evidence" value="ECO:0007669"/>
    <property type="project" value="UniProtKB-SubCell"/>
</dbReference>
<dbReference type="Pfam" id="PF00005">
    <property type="entry name" value="ABC_tran"/>
    <property type="match status" value="1"/>
</dbReference>
<evidence type="ECO:0000256" key="8">
    <source>
        <dbReference type="ARBA" id="ARBA00023136"/>
    </source>
</evidence>
<dbReference type="GO" id="GO:0005524">
    <property type="term" value="F:ATP binding"/>
    <property type="evidence" value="ECO:0007669"/>
    <property type="project" value="UniProtKB-KW"/>
</dbReference>
<dbReference type="PANTHER" id="PTHR43394:SF15">
    <property type="entry name" value="ALPHA-FACTOR-TRANSPORTING ATPASE"/>
    <property type="match status" value="1"/>
</dbReference>
<keyword evidence="8" id="KW-0472">Membrane</keyword>
<organism evidence="10">
    <name type="scientific">marine sediment metagenome</name>
    <dbReference type="NCBI Taxonomy" id="412755"/>
    <lineage>
        <taxon>unclassified sequences</taxon>
        <taxon>metagenomes</taxon>
        <taxon>ecological metagenomes</taxon>
    </lineage>
</organism>
<evidence type="ECO:0000256" key="1">
    <source>
        <dbReference type="ARBA" id="ARBA00004651"/>
    </source>
</evidence>
<keyword evidence="7" id="KW-1133">Transmembrane helix</keyword>
<evidence type="ECO:0000313" key="10">
    <source>
        <dbReference type="EMBL" id="GAG09592.1"/>
    </source>
</evidence>
<name>X0VEC3_9ZZZZ</name>
<keyword evidence="5" id="KW-0547">Nucleotide-binding</keyword>
<dbReference type="InterPro" id="IPR003593">
    <property type="entry name" value="AAA+_ATPase"/>
</dbReference>
<reference evidence="10" key="1">
    <citation type="journal article" date="2014" name="Front. Microbiol.">
        <title>High frequency of phylogenetically diverse reductive dehalogenase-homologous genes in deep subseafloor sedimentary metagenomes.</title>
        <authorList>
            <person name="Kawai M."/>
            <person name="Futagami T."/>
            <person name="Toyoda A."/>
            <person name="Takaki Y."/>
            <person name="Nishi S."/>
            <person name="Hori S."/>
            <person name="Arai W."/>
            <person name="Tsubouchi T."/>
            <person name="Morono Y."/>
            <person name="Uchiyama I."/>
            <person name="Ito T."/>
            <person name="Fujiyama A."/>
            <person name="Inagaki F."/>
            <person name="Takami H."/>
        </authorList>
    </citation>
    <scope>NUCLEOTIDE SEQUENCE</scope>
    <source>
        <strain evidence="10">Expedition CK06-06</strain>
    </source>
</reference>
<evidence type="ECO:0000256" key="6">
    <source>
        <dbReference type="ARBA" id="ARBA00022840"/>
    </source>
</evidence>
<dbReference type="SMART" id="SM00382">
    <property type="entry name" value="AAA"/>
    <property type="match status" value="1"/>
</dbReference>
<dbReference type="PROSITE" id="PS50893">
    <property type="entry name" value="ABC_TRANSPORTER_2"/>
    <property type="match status" value="1"/>
</dbReference>
<protein>
    <recommendedName>
        <fullName evidence="9">ABC transporter domain-containing protein</fullName>
    </recommendedName>
</protein>
<keyword evidence="2" id="KW-0813">Transport</keyword>
<evidence type="ECO:0000256" key="4">
    <source>
        <dbReference type="ARBA" id="ARBA00022692"/>
    </source>
</evidence>
<evidence type="ECO:0000259" key="9">
    <source>
        <dbReference type="PROSITE" id="PS50893"/>
    </source>
</evidence>
<evidence type="ECO:0000256" key="3">
    <source>
        <dbReference type="ARBA" id="ARBA00022475"/>
    </source>
</evidence>
<feature type="non-terminal residue" evidence="10">
    <location>
        <position position="1"/>
    </location>
</feature>
<comment type="caution">
    <text evidence="10">The sequence shown here is derived from an EMBL/GenBank/DDBJ whole genome shotgun (WGS) entry which is preliminary data.</text>
</comment>
<dbReference type="InterPro" id="IPR003439">
    <property type="entry name" value="ABC_transporter-like_ATP-bd"/>
</dbReference>
<feature type="domain" description="ABC transporter" evidence="9">
    <location>
        <begin position="2"/>
        <end position="229"/>
    </location>
</feature>
<dbReference type="InterPro" id="IPR039421">
    <property type="entry name" value="Type_1_exporter"/>
</dbReference>
<dbReference type="Gene3D" id="3.40.50.300">
    <property type="entry name" value="P-loop containing nucleotide triphosphate hydrolases"/>
    <property type="match status" value="1"/>
</dbReference>
<gene>
    <name evidence="10" type="ORF">S01H1_46647</name>
</gene>
<proteinExistence type="predicted"/>
<dbReference type="GO" id="GO:0015421">
    <property type="term" value="F:ABC-type oligopeptide transporter activity"/>
    <property type="evidence" value="ECO:0007669"/>
    <property type="project" value="TreeGrafter"/>
</dbReference>
<keyword evidence="4" id="KW-0812">Transmembrane</keyword>
<dbReference type="GO" id="GO:0016887">
    <property type="term" value="F:ATP hydrolysis activity"/>
    <property type="evidence" value="ECO:0007669"/>
    <property type="project" value="InterPro"/>
</dbReference>